<evidence type="ECO:0008006" key="3">
    <source>
        <dbReference type="Google" id="ProtNLM"/>
    </source>
</evidence>
<dbReference type="EMBL" id="JBBEUB010000008">
    <property type="protein sequence ID" value="MEJ2904879.1"/>
    <property type="molecule type" value="Genomic_DNA"/>
</dbReference>
<organism evidence="1 2">
    <name type="scientific">Pedobacter panaciterrae</name>
    <dbReference type="NCBI Taxonomy" id="363849"/>
    <lineage>
        <taxon>Bacteria</taxon>
        <taxon>Pseudomonadati</taxon>
        <taxon>Bacteroidota</taxon>
        <taxon>Sphingobacteriia</taxon>
        <taxon>Sphingobacteriales</taxon>
        <taxon>Sphingobacteriaceae</taxon>
        <taxon>Pedobacter</taxon>
    </lineage>
</organism>
<dbReference type="Proteomes" id="UP001378956">
    <property type="component" value="Unassembled WGS sequence"/>
</dbReference>
<keyword evidence="2" id="KW-1185">Reference proteome</keyword>
<gene>
    <name evidence="1" type="ORF">WAE58_20710</name>
</gene>
<dbReference type="RefSeq" id="WP_288882686.1">
    <property type="nucleotide sequence ID" value="NZ_CBFGNQ010000008.1"/>
</dbReference>
<comment type="caution">
    <text evidence="1">The sequence shown here is derived from an EMBL/GenBank/DDBJ whole genome shotgun (WGS) entry which is preliminary data.</text>
</comment>
<proteinExistence type="predicted"/>
<evidence type="ECO:0000313" key="2">
    <source>
        <dbReference type="Proteomes" id="UP001378956"/>
    </source>
</evidence>
<reference evidence="1 2" key="1">
    <citation type="submission" date="2024-03" db="EMBL/GenBank/DDBJ databases">
        <title>Sequence of Lycoming College Course Isolates.</title>
        <authorList>
            <person name="Plotts O."/>
            <person name="Newman J."/>
        </authorList>
    </citation>
    <scope>NUCLEOTIDE SEQUENCE [LARGE SCALE GENOMIC DNA]</scope>
    <source>
        <strain evidence="1 2">CJB-3</strain>
    </source>
</reference>
<protein>
    <recommendedName>
        <fullName evidence="3">Integrase-like protein</fullName>
    </recommendedName>
</protein>
<accession>A0ABU8NRJ2</accession>
<name>A0ABU8NRJ2_9SPHI</name>
<evidence type="ECO:0000313" key="1">
    <source>
        <dbReference type="EMBL" id="MEJ2904879.1"/>
    </source>
</evidence>
<sequence length="188" mass="22489">MSNFTHSEPYIYSKDKKGKPVKKWCIRYSIQYPNEGKEYPKEYGNSYKKDLNRIRNPKTKQYEAEIILGWVEADLKNGIDPRFREKQVEDRIMEEIKASEQYKYADVFKLWFASMNYVNPIPSKEISAKIYKRFHENQFIPYLKSIGKEHDIRLIDDNVYISQIVDTSFRAKLCTRTSTLHIRRNLSL</sequence>